<dbReference type="InterPro" id="IPR016181">
    <property type="entry name" value="Acyl_CoA_acyltransferase"/>
</dbReference>
<gene>
    <name evidence="4" type="ORF">GCM10010451_57320</name>
</gene>
<evidence type="ECO:0000313" key="4">
    <source>
        <dbReference type="EMBL" id="GAA3199301.1"/>
    </source>
</evidence>
<dbReference type="Pfam" id="PF00583">
    <property type="entry name" value="Acetyltransf_1"/>
    <property type="match status" value="1"/>
</dbReference>
<dbReference type="EMBL" id="BAAAUH010000062">
    <property type="protein sequence ID" value="GAA3199301.1"/>
    <property type="molecule type" value="Genomic_DNA"/>
</dbReference>
<feature type="domain" description="N-acetyltransferase" evidence="3">
    <location>
        <begin position="161"/>
        <end position="301"/>
    </location>
</feature>
<dbReference type="InterPro" id="IPR000182">
    <property type="entry name" value="GNAT_dom"/>
</dbReference>
<organism evidence="4 5">
    <name type="scientific">Streptomyces virens</name>
    <dbReference type="NCBI Taxonomy" id="285572"/>
    <lineage>
        <taxon>Bacteria</taxon>
        <taxon>Bacillati</taxon>
        <taxon>Actinomycetota</taxon>
        <taxon>Actinomycetes</taxon>
        <taxon>Kitasatosporales</taxon>
        <taxon>Streptomycetaceae</taxon>
        <taxon>Streptomyces</taxon>
    </lineage>
</organism>
<dbReference type="SUPFAM" id="SSF55729">
    <property type="entry name" value="Acyl-CoA N-acyltransferases (Nat)"/>
    <property type="match status" value="1"/>
</dbReference>
<dbReference type="PANTHER" id="PTHR43877:SF2">
    <property type="entry name" value="AMINOALKYLPHOSPHONATE N-ACETYLTRANSFERASE-RELATED"/>
    <property type="match status" value="1"/>
</dbReference>
<dbReference type="InterPro" id="IPR050832">
    <property type="entry name" value="Bact_Acetyltransf"/>
</dbReference>
<evidence type="ECO:0000259" key="3">
    <source>
        <dbReference type="PROSITE" id="PS51186"/>
    </source>
</evidence>
<evidence type="ECO:0000256" key="1">
    <source>
        <dbReference type="ARBA" id="ARBA00022679"/>
    </source>
</evidence>
<reference evidence="5" key="1">
    <citation type="journal article" date="2019" name="Int. J. Syst. Evol. Microbiol.">
        <title>The Global Catalogue of Microorganisms (GCM) 10K type strain sequencing project: providing services to taxonomists for standard genome sequencing and annotation.</title>
        <authorList>
            <consortium name="The Broad Institute Genomics Platform"/>
            <consortium name="The Broad Institute Genome Sequencing Center for Infectious Disease"/>
            <person name="Wu L."/>
            <person name="Ma J."/>
        </authorList>
    </citation>
    <scope>NUCLEOTIDE SEQUENCE [LARGE SCALE GENOMIC DNA]</scope>
    <source>
        <strain evidence="5">JCM 9095</strain>
    </source>
</reference>
<keyword evidence="5" id="KW-1185">Reference proteome</keyword>
<comment type="caution">
    <text evidence="4">The sequence shown here is derived from an EMBL/GenBank/DDBJ whole genome shotgun (WGS) entry which is preliminary data.</text>
</comment>
<dbReference type="Gene3D" id="3.40.630.30">
    <property type="match status" value="1"/>
</dbReference>
<dbReference type="PROSITE" id="PS51186">
    <property type="entry name" value="GNAT"/>
    <property type="match status" value="1"/>
</dbReference>
<evidence type="ECO:0000256" key="2">
    <source>
        <dbReference type="ARBA" id="ARBA00023315"/>
    </source>
</evidence>
<sequence>MGRMRADDWHLTEETENPADIEDFLDRAGDFLRSRPALHTTQLSMLEKWRAQGPDAPGSEARVLGRLEERGEVRAVLFHRRASRRLMLTSLSPEQADALAALWARLGRPLAGVTADHETAAAFAAAWQRRTGAEPTVRVRLHLYRLGTLTPPEPFPEGRGRLVGEREHEHLMGWCRAFAADVGEEVTINAGTWAGTRFAEKRYTYWETADGTPVSMAGANPPAGGQVRIDPVYTPAHLRGRGYGAAVTVEVSRAARAAGAEEVVLYTNAANPTSNALYRRLGYRRVTDFLAYDFTPAGPVG</sequence>
<name>A0ABP6Q0S0_9ACTN</name>
<proteinExistence type="predicted"/>
<accession>A0ABP6Q0S0</accession>
<evidence type="ECO:0000313" key="5">
    <source>
        <dbReference type="Proteomes" id="UP001501866"/>
    </source>
</evidence>
<keyword evidence="1" id="KW-0808">Transferase</keyword>
<dbReference type="PANTHER" id="PTHR43877">
    <property type="entry name" value="AMINOALKYLPHOSPHONATE N-ACETYLTRANSFERASE-RELATED-RELATED"/>
    <property type="match status" value="1"/>
</dbReference>
<protein>
    <submittedName>
        <fullName evidence="4">GNAT family N-acetyltransferase</fullName>
    </submittedName>
</protein>
<keyword evidence="2" id="KW-0012">Acyltransferase</keyword>
<dbReference type="Proteomes" id="UP001501866">
    <property type="component" value="Unassembled WGS sequence"/>
</dbReference>